<evidence type="ECO:0000313" key="17">
    <source>
        <dbReference type="EMBL" id="TWU26406.1"/>
    </source>
</evidence>
<dbReference type="EC" id="2.7.7.2" evidence="15"/>
<evidence type="ECO:0000259" key="16">
    <source>
        <dbReference type="SMART" id="SM00904"/>
    </source>
</evidence>
<dbReference type="GO" id="GO:0008531">
    <property type="term" value="F:riboflavin kinase activity"/>
    <property type="evidence" value="ECO:0007669"/>
    <property type="project" value="UniProtKB-UniRule"/>
</dbReference>
<dbReference type="GO" id="GO:0006747">
    <property type="term" value="P:FAD biosynthetic process"/>
    <property type="evidence" value="ECO:0007669"/>
    <property type="project" value="UniProtKB-UniRule"/>
</dbReference>
<evidence type="ECO:0000256" key="13">
    <source>
        <dbReference type="ARBA" id="ARBA00047880"/>
    </source>
</evidence>
<keyword evidence="12" id="KW-0511">Multifunctional enzyme</keyword>
<dbReference type="GO" id="GO:0009398">
    <property type="term" value="P:FMN biosynthetic process"/>
    <property type="evidence" value="ECO:0007669"/>
    <property type="project" value="UniProtKB-UniRule"/>
</dbReference>
<accession>A0A5C6CTN7</accession>
<dbReference type="NCBIfam" id="TIGR00083">
    <property type="entry name" value="ribF"/>
    <property type="match status" value="1"/>
</dbReference>
<dbReference type="GO" id="GO:0003919">
    <property type="term" value="F:FMN adenylyltransferase activity"/>
    <property type="evidence" value="ECO:0007669"/>
    <property type="project" value="UniProtKB-UniRule"/>
</dbReference>
<keyword evidence="18" id="KW-1185">Reference proteome</keyword>
<sequence length="339" mass="37268">MRHNADIVAPPALPSFPSPPYEHVTKILPLAEVTDAARGGVISIGNFDGVHRGHAALIRQAREMADRLAGPVVAVVLDPHPAAILRPDRVPAKLSWIERRGELLSQIDTDFLVVVPTSQAFLNLSAHEFFESLVRTTLRAQGVVEGPNFFFGRGREGTIQTLQSLCDESRIELRVAPSSIDNEALISSTRIRQQIECGKIDTAVHMLGHPHQIRGRVVRGDGRGASIGFPTANLSEIDVLVPAPGVYGGYAIIEQTRYPAAIHIGPNPTFNNQPQHKVEVHVLDYTGDLYQQTLLVDFVTRVRDIARFESPQALVAQLQLDIESVRSFLAKIENKTNFN</sequence>
<protein>
    <recommendedName>
        <fullName evidence="15">Riboflavin biosynthesis protein</fullName>
    </recommendedName>
    <domain>
        <recommendedName>
            <fullName evidence="15">Riboflavin kinase</fullName>
            <ecNumber evidence="15">2.7.1.26</ecNumber>
        </recommendedName>
        <alternativeName>
            <fullName evidence="15">Flavokinase</fullName>
        </alternativeName>
    </domain>
    <domain>
        <recommendedName>
            <fullName evidence="15">FMN adenylyltransferase</fullName>
            <ecNumber evidence="15">2.7.7.2</ecNumber>
        </recommendedName>
        <alternativeName>
            <fullName evidence="15">FAD pyrophosphorylase</fullName>
        </alternativeName>
        <alternativeName>
            <fullName evidence="15">FAD synthase</fullName>
        </alternativeName>
    </domain>
</protein>
<evidence type="ECO:0000313" key="18">
    <source>
        <dbReference type="Proteomes" id="UP000316304"/>
    </source>
</evidence>
<reference evidence="17 18" key="1">
    <citation type="submission" date="2019-02" db="EMBL/GenBank/DDBJ databases">
        <title>Deep-cultivation of Planctomycetes and their phenomic and genomic characterization uncovers novel biology.</title>
        <authorList>
            <person name="Wiegand S."/>
            <person name="Jogler M."/>
            <person name="Boedeker C."/>
            <person name="Pinto D."/>
            <person name="Vollmers J."/>
            <person name="Rivas-Marin E."/>
            <person name="Kohn T."/>
            <person name="Peeters S.H."/>
            <person name="Heuer A."/>
            <person name="Rast P."/>
            <person name="Oberbeckmann S."/>
            <person name="Bunk B."/>
            <person name="Jeske O."/>
            <person name="Meyerdierks A."/>
            <person name="Storesund J.E."/>
            <person name="Kallscheuer N."/>
            <person name="Luecker S."/>
            <person name="Lage O.M."/>
            <person name="Pohl T."/>
            <person name="Merkel B.J."/>
            <person name="Hornburger P."/>
            <person name="Mueller R.-W."/>
            <person name="Bruemmer F."/>
            <person name="Labrenz M."/>
            <person name="Spormann A.M."/>
            <person name="Op Den Camp H."/>
            <person name="Overmann J."/>
            <person name="Amann R."/>
            <person name="Jetten M.S.M."/>
            <person name="Mascher T."/>
            <person name="Medema M.H."/>
            <person name="Devos D.P."/>
            <person name="Kaster A.-K."/>
            <person name="Ovreas L."/>
            <person name="Rohde M."/>
            <person name="Galperin M.Y."/>
            <person name="Jogler C."/>
        </authorList>
    </citation>
    <scope>NUCLEOTIDE SEQUENCE [LARGE SCALE GENOMIC DNA]</scope>
    <source>
        <strain evidence="17 18">Pla52o</strain>
    </source>
</reference>
<evidence type="ECO:0000256" key="5">
    <source>
        <dbReference type="ARBA" id="ARBA00022643"/>
    </source>
</evidence>
<evidence type="ECO:0000256" key="3">
    <source>
        <dbReference type="ARBA" id="ARBA00005201"/>
    </source>
</evidence>
<evidence type="ECO:0000256" key="4">
    <source>
        <dbReference type="ARBA" id="ARBA00022630"/>
    </source>
</evidence>
<dbReference type="NCBIfam" id="TIGR00125">
    <property type="entry name" value="cyt_tran_rel"/>
    <property type="match status" value="1"/>
</dbReference>
<keyword evidence="8 15" id="KW-0547">Nucleotide-binding</keyword>
<gene>
    <name evidence="17" type="primary">ribF</name>
    <name evidence="17" type="ORF">Pla52o_02590</name>
</gene>
<comment type="catalytic activity">
    <reaction evidence="13 15">
        <text>riboflavin + ATP = FMN + ADP + H(+)</text>
        <dbReference type="Rhea" id="RHEA:14357"/>
        <dbReference type="ChEBI" id="CHEBI:15378"/>
        <dbReference type="ChEBI" id="CHEBI:30616"/>
        <dbReference type="ChEBI" id="CHEBI:57986"/>
        <dbReference type="ChEBI" id="CHEBI:58210"/>
        <dbReference type="ChEBI" id="CHEBI:456216"/>
        <dbReference type="EC" id="2.7.1.26"/>
    </reaction>
</comment>
<evidence type="ECO:0000256" key="9">
    <source>
        <dbReference type="ARBA" id="ARBA00022777"/>
    </source>
</evidence>
<dbReference type="PANTHER" id="PTHR22749:SF6">
    <property type="entry name" value="RIBOFLAVIN KINASE"/>
    <property type="match status" value="1"/>
</dbReference>
<dbReference type="CDD" id="cd02064">
    <property type="entry name" value="FAD_synthetase_N"/>
    <property type="match status" value="1"/>
</dbReference>
<dbReference type="SUPFAM" id="SSF82114">
    <property type="entry name" value="Riboflavin kinase-like"/>
    <property type="match status" value="1"/>
</dbReference>
<feature type="domain" description="Riboflavin kinase" evidence="16">
    <location>
        <begin position="206"/>
        <end position="330"/>
    </location>
</feature>
<dbReference type="GO" id="GO:0005524">
    <property type="term" value="F:ATP binding"/>
    <property type="evidence" value="ECO:0007669"/>
    <property type="project" value="UniProtKB-UniRule"/>
</dbReference>
<comment type="caution">
    <text evidence="17">The sequence shown here is derived from an EMBL/GenBank/DDBJ whole genome shotgun (WGS) entry which is preliminary data.</text>
</comment>
<dbReference type="SUPFAM" id="SSF52374">
    <property type="entry name" value="Nucleotidylyl transferase"/>
    <property type="match status" value="1"/>
</dbReference>
<keyword evidence="6 15" id="KW-0808">Transferase</keyword>
<keyword evidence="4 15" id="KW-0285">Flavoprotein</keyword>
<dbReference type="GO" id="GO:0009231">
    <property type="term" value="P:riboflavin biosynthetic process"/>
    <property type="evidence" value="ECO:0007669"/>
    <property type="project" value="InterPro"/>
</dbReference>
<name>A0A5C6CTN7_9BACT</name>
<keyword evidence="7 15" id="KW-0548">Nucleotidyltransferase</keyword>
<comment type="function">
    <text evidence="1">Catalyzes the phosphorylation of riboflavin to FMN followed by the adenylation of FMN to FAD.</text>
</comment>
<evidence type="ECO:0000256" key="15">
    <source>
        <dbReference type="PIRNR" id="PIRNR004491"/>
    </source>
</evidence>
<dbReference type="InterPro" id="IPR014729">
    <property type="entry name" value="Rossmann-like_a/b/a_fold"/>
</dbReference>
<comment type="catalytic activity">
    <reaction evidence="14 15">
        <text>FMN + ATP + H(+) = FAD + diphosphate</text>
        <dbReference type="Rhea" id="RHEA:17237"/>
        <dbReference type="ChEBI" id="CHEBI:15378"/>
        <dbReference type="ChEBI" id="CHEBI:30616"/>
        <dbReference type="ChEBI" id="CHEBI:33019"/>
        <dbReference type="ChEBI" id="CHEBI:57692"/>
        <dbReference type="ChEBI" id="CHEBI:58210"/>
        <dbReference type="EC" id="2.7.7.2"/>
    </reaction>
</comment>
<dbReference type="InterPro" id="IPR023468">
    <property type="entry name" value="Riboflavin_kinase"/>
</dbReference>
<dbReference type="InterPro" id="IPR002606">
    <property type="entry name" value="Riboflavin_kinase_bac"/>
</dbReference>
<keyword evidence="10 15" id="KW-0274">FAD</keyword>
<dbReference type="UniPathway" id="UPA00276">
    <property type="reaction ID" value="UER00406"/>
</dbReference>
<evidence type="ECO:0000256" key="12">
    <source>
        <dbReference type="ARBA" id="ARBA00023268"/>
    </source>
</evidence>
<dbReference type="InterPro" id="IPR015865">
    <property type="entry name" value="Riboflavin_kinase_bac/euk"/>
</dbReference>
<dbReference type="EMBL" id="SJPT01000001">
    <property type="protein sequence ID" value="TWU26406.1"/>
    <property type="molecule type" value="Genomic_DNA"/>
</dbReference>
<dbReference type="Pfam" id="PF06574">
    <property type="entry name" value="FAD_syn"/>
    <property type="match status" value="1"/>
</dbReference>
<organism evidence="17 18">
    <name type="scientific">Novipirellula galeiformis</name>
    <dbReference type="NCBI Taxonomy" id="2528004"/>
    <lineage>
        <taxon>Bacteria</taxon>
        <taxon>Pseudomonadati</taxon>
        <taxon>Planctomycetota</taxon>
        <taxon>Planctomycetia</taxon>
        <taxon>Pirellulales</taxon>
        <taxon>Pirellulaceae</taxon>
        <taxon>Novipirellula</taxon>
    </lineage>
</organism>
<dbReference type="InterPro" id="IPR023465">
    <property type="entry name" value="Riboflavin_kinase_dom_sf"/>
</dbReference>
<dbReference type="UniPathway" id="UPA00277">
    <property type="reaction ID" value="UER00407"/>
</dbReference>
<evidence type="ECO:0000256" key="8">
    <source>
        <dbReference type="ARBA" id="ARBA00022741"/>
    </source>
</evidence>
<evidence type="ECO:0000256" key="1">
    <source>
        <dbReference type="ARBA" id="ARBA00002121"/>
    </source>
</evidence>
<evidence type="ECO:0000256" key="11">
    <source>
        <dbReference type="ARBA" id="ARBA00022840"/>
    </source>
</evidence>
<evidence type="ECO:0000256" key="2">
    <source>
        <dbReference type="ARBA" id="ARBA00004726"/>
    </source>
</evidence>
<evidence type="ECO:0000256" key="14">
    <source>
        <dbReference type="ARBA" id="ARBA00049494"/>
    </source>
</evidence>
<dbReference type="Proteomes" id="UP000316304">
    <property type="component" value="Unassembled WGS sequence"/>
</dbReference>
<dbReference type="SMART" id="SM00904">
    <property type="entry name" value="Flavokinase"/>
    <property type="match status" value="1"/>
</dbReference>
<keyword evidence="9 15" id="KW-0418">Kinase</keyword>
<dbReference type="FunFam" id="3.40.50.620:FF:000021">
    <property type="entry name" value="Riboflavin biosynthesis protein"/>
    <property type="match status" value="1"/>
</dbReference>
<dbReference type="InterPro" id="IPR015864">
    <property type="entry name" value="FAD_synthase"/>
</dbReference>
<proteinExistence type="inferred from homology"/>
<dbReference type="PIRSF" id="PIRSF004491">
    <property type="entry name" value="FAD_Synth"/>
    <property type="match status" value="1"/>
</dbReference>
<dbReference type="EC" id="2.7.1.26" evidence="15"/>
<comment type="pathway">
    <text evidence="2 15">Cofactor biosynthesis; FAD biosynthesis; FAD from FMN: step 1/1.</text>
</comment>
<comment type="similarity">
    <text evidence="15">Belongs to the ribF family.</text>
</comment>
<dbReference type="Gene3D" id="2.40.30.30">
    <property type="entry name" value="Riboflavin kinase-like"/>
    <property type="match status" value="1"/>
</dbReference>
<comment type="pathway">
    <text evidence="3 15">Cofactor biosynthesis; FMN biosynthesis; FMN from riboflavin (ATP route): step 1/1.</text>
</comment>
<evidence type="ECO:0000256" key="7">
    <source>
        <dbReference type="ARBA" id="ARBA00022695"/>
    </source>
</evidence>
<keyword evidence="11 15" id="KW-0067">ATP-binding</keyword>
<evidence type="ECO:0000256" key="10">
    <source>
        <dbReference type="ARBA" id="ARBA00022827"/>
    </source>
</evidence>
<dbReference type="AlphaFoldDB" id="A0A5C6CTN7"/>
<dbReference type="Pfam" id="PF01687">
    <property type="entry name" value="Flavokinase"/>
    <property type="match status" value="1"/>
</dbReference>
<evidence type="ECO:0000256" key="6">
    <source>
        <dbReference type="ARBA" id="ARBA00022679"/>
    </source>
</evidence>
<dbReference type="Gene3D" id="3.40.50.620">
    <property type="entry name" value="HUPs"/>
    <property type="match status" value="1"/>
</dbReference>
<keyword evidence="5 15" id="KW-0288">FMN</keyword>
<dbReference type="PANTHER" id="PTHR22749">
    <property type="entry name" value="RIBOFLAVIN KINASE/FMN ADENYLYLTRANSFERASE"/>
    <property type="match status" value="1"/>
</dbReference>
<dbReference type="InterPro" id="IPR004821">
    <property type="entry name" value="Cyt_trans-like"/>
</dbReference>